<evidence type="ECO:0000256" key="7">
    <source>
        <dbReference type="ARBA" id="ARBA00022801"/>
    </source>
</evidence>
<feature type="region of interest" description="Disordered" evidence="24">
    <location>
        <begin position="1"/>
        <end position="26"/>
    </location>
</feature>
<evidence type="ECO:0000256" key="2">
    <source>
        <dbReference type="ARBA" id="ARBA00004496"/>
    </source>
</evidence>
<keyword evidence="7" id="KW-0378">Hydrolase</keyword>
<comment type="similarity">
    <text evidence="15">Belongs to the THEM4/THEM5 thioesterase family.</text>
</comment>
<evidence type="ECO:0000256" key="11">
    <source>
        <dbReference type="ARBA" id="ARBA00023136"/>
    </source>
</evidence>
<comment type="catalytic activity">
    <reaction evidence="13">
        <text>(5Z,8Z,11Z,14Z)-eicosatetraenoyl-CoA + H2O = (5Z,8Z,11Z,14Z)-eicosatetraenoate + CoA + H(+)</text>
        <dbReference type="Rhea" id="RHEA:40151"/>
        <dbReference type="ChEBI" id="CHEBI:15377"/>
        <dbReference type="ChEBI" id="CHEBI:15378"/>
        <dbReference type="ChEBI" id="CHEBI:32395"/>
        <dbReference type="ChEBI" id="CHEBI:57287"/>
        <dbReference type="ChEBI" id="CHEBI:57368"/>
    </reaction>
    <physiologicalReaction direction="left-to-right" evidence="13">
        <dbReference type="Rhea" id="RHEA:40152"/>
    </physiologicalReaction>
</comment>
<evidence type="ECO:0000256" key="18">
    <source>
        <dbReference type="ARBA" id="ARBA00043210"/>
    </source>
</evidence>
<dbReference type="PANTHER" id="PTHR12418">
    <property type="entry name" value="ACYL-COENZYME A THIOESTERASE THEM4"/>
    <property type="match status" value="1"/>
</dbReference>
<comment type="catalytic activity">
    <reaction evidence="20">
        <text>hexadecanoyl-CoA + H2O = hexadecanoate + CoA + H(+)</text>
        <dbReference type="Rhea" id="RHEA:16645"/>
        <dbReference type="ChEBI" id="CHEBI:7896"/>
        <dbReference type="ChEBI" id="CHEBI:15377"/>
        <dbReference type="ChEBI" id="CHEBI:15378"/>
        <dbReference type="ChEBI" id="CHEBI:57287"/>
        <dbReference type="ChEBI" id="CHEBI:57379"/>
        <dbReference type="EC" id="3.1.2.2"/>
    </reaction>
    <physiologicalReaction direction="left-to-right" evidence="20">
        <dbReference type="Rhea" id="RHEA:16646"/>
    </physiologicalReaction>
</comment>
<proteinExistence type="inferred from homology"/>
<protein>
    <recommendedName>
        <fullName evidence="17">Acyl-coenzyme A thioesterase THEM4</fullName>
        <ecNumber evidence="16">3.1.2.2</ecNumber>
    </recommendedName>
    <alternativeName>
        <fullName evidence="18">Thioesterase superfamily member 4</fullName>
    </alternativeName>
</protein>
<keyword evidence="9" id="KW-0809">Transit peptide</keyword>
<evidence type="ECO:0000256" key="12">
    <source>
        <dbReference type="ARBA" id="ARBA00023273"/>
    </source>
</evidence>
<dbReference type="Gene3D" id="3.10.129.10">
    <property type="entry name" value="Hotdog Thioesterase"/>
    <property type="match status" value="1"/>
</dbReference>
<evidence type="ECO:0000256" key="15">
    <source>
        <dbReference type="ARBA" id="ARBA00038456"/>
    </source>
</evidence>
<keyword evidence="6" id="KW-0053">Apoptosis</keyword>
<comment type="catalytic activity">
    <reaction evidence="14">
        <text>(9Z)-octadecenoyl-CoA + H2O = (9Z)-octadecenoate + CoA + H(+)</text>
        <dbReference type="Rhea" id="RHEA:40139"/>
        <dbReference type="ChEBI" id="CHEBI:15377"/>
        <dbReference type="ChEBI" id="CHEBI:15378"/>
        <dbReference type="ChEBI" id="CHEBI:30823"/>
        <dbReference type="ChEBI" id="CHEBI:57287"/>
        <dbReference type="ChEBI" id="CHEBI:57387"/>
    </reaction>
    <physiologicalReaction direction="left-to-right" evidence="14">
        <dbReference type="Rhea" id="RHEA:40140"/>
    </physiologicalReaction>
</comment>
<keyword evidence="8" id="KW-0276">Fatty acid metabolism</keyword>
<evidence type="ECO:0000256" key="16">
    <source>
        <dbReference type="ARBA" id="ARBA00038848"/>
    </source>
</evidence>
<comment type="catalytic activity">
    <reaction evidence="19">
        <text>octanoyl-CoA + H2O = octanoate + CoA + H(+)</text>
        <dbReference type="Rhea" id="RHEA:30143"/>
        <dbReference type="ChEBI" id="CHEBI:15377"/>
        <dbReference type="ChEBI" id="CHEBI:15378"/>
        <dbReference type="ChEBI" id="CHEBI:25646"/>
        <dbReference type="ChEBI" id="CHEBI:57287"/>
        <dbReference type="ChEBI" id="CHEBI:57386"/>
    </reaction>
    <physiologicalReaction direction="left-to-right" evidence="19">
        <dbReference type="Rhea" id="RHEA:30144"/>
    </physiologicalReaction>
</comment>
<evidence type="ECO:0000256" key="19">
    <source>
        <dbReference type="ARBA" id="ARBA00047588"/>
    </source>
</evidence>
<evidence type="ECO:0000256" key="20">
    <source>
        <dbReference type="ARBA" id="ARBA00047734"/>
    </source>
</evidence>
<comment type="subcellular location">
    <subcellularLocation>
        <location evidence="3">Cell projection</location>
        <location evidence="3">Ruffle membrane</location>
    </subcellularLocation>
    <subcellularLocation>
        <location evidence="2">Cytoplasm</location>
    </subcellularLocation>
    <subcellularLocation>
        <location evidence="1">Membrane</location>
        <topology evidence="1">Peripheral membrane protein</topology>
    </subcellularLocation>
</comment>
<dbReference type="AlphaFoldDB" id="A0A9X4M3E6"/>
<keyword evidence="12" id="KW-0966">Cell projection</keyword>
<dbReference type="GO" id="GO:0016787">
    <property type="term" value="F:hydrolase activity"/>
    <property type="evidence" value="ECO:0007669"/>
    <property type="project" value="UniProtKB-KW"/>
</dbReference>
<keyword evidence="5" id="KW-0963">Cytoplasm</keyword>
<name>A0A9X4M3E6_9ACTN</name>
<organism evidence="26 27">
    <name type="scientific">Speluncibacter jeojiensis</name>
    <dbReference type="NCBI Taxonomy" id="2710754"/>
    <lineage>
        <taxon>Bacteria</taxon>
        <taxon>Bacillati</taxon>
        <taxon>Actinomycetota</taxon>
        <taxon>Actinomycetes</taxon>
        <taxon>Mycobacteriales</taxon>
        <taxon>Speluncibacteraceae</taxon>
        <taxon>Speluncibacter</taxon>
    </lineage>
</organism>
<dbReference type="RefSeq" id="WP_332520428.1">
    <property type="nucleotide sequence ID" value="NZ_JANRHA010000011.1"/>
</dbReference>
<comment type="catalytic activity">
    <reaction evidence="21">
        <text>decanoyl-CoA + H2O = decanoate + CoA + H(+)</text>
        <dbReference type="Rhea" id="RHEA:40059"/>
        <dbReference type="ChEBI" id="CHEBI:15377"/>
        <dbReference type="ChEBI" id="CHEBI:15378"/>
        <dbReference type="ChEBI" id="CHEBI:27689"/>
        <dbReference type="ChEBI" id="CHEBI:57287"/>
        <dbReference type="ChEBI" id="CHEBI:61430"/>
    </reaction>
    <physiologicalReaction direction="left-to-right" evidence="21">
        <dbReference type="Rhea" id="RHEA:40060"/>
    </physiologicalReaction>
</comment>
<evidence type="ECO:0000256" key="24">
    <source>
        <dbReference type="SAM" id="MobiDB-lite"/>
    </source>
</evidence>
<evidence type="ECO:0000256" key="9">
    <source>
        <dbReference type="ARBA" id="ARBA00022946"/>
    </source>
</evidence>
<evidence type="ECO:0000256" key="21">
    <source>
        <dbReference type="ARBA" id="ARBA00047969"/>
    </source>
</evidence>
<dbReference type="SUPFAM" id="SSF54637">
    <property type="entry name" value="Thioesterase/thiol ester dehydrase-isomerase"/>
    <property type="match status" value="1"/>
</dbReference>
<keyword evidence="11" id="KW-0472">Membrane</keyword>
<feature type="compositionally biased region" description="Basic and acidic residues" evidence="24">
    <location>
        <begin position="1"/>
        <end position="14"/>
    </location>
</feature>
<reference evidence="26" key="1">
    <citation type="submission" date="2022-08" db="EMBL/GenBank/DDBJ databases">
        <title>Genome analysis of Corynebacteriales strain.</title>
        <authorList>
            <person name="Lee S.D."/>
        </authorList>
    </citation>
    <scope>NUCLEOTIDE SEQUENCE</scope>
    <source>
        <strain evidence="26">D3-21</strain>
    </source>
</reference>
<evidence type="ECO:0000256" key="23">
    <source>
        <dbReference type="ARBA" id="ARBA00048180"/>
    </source>
</evidence>
<evidence type="ECO:0000256" key="1">
    <source>
        <dbReference type="ARBA" id="ARBA00004170"/>
    </source>
</evidence>
<dbReference type="EC" id="3.1.2.2" evidence="16"/>
<evidence type="ECO:0000256" key="8">
    <source>
        <dbReference type="ARBA" id="ARBA00022832"/>
    </source>
</evidence>
<dbReference type="GO" id="GO:0006631">
    <property type="term" value="P:fatty acid metabolic process"/>
    <property type="evidence" value="ECO:0007669"/>
    <property type="project" value="UniProtKB-KW"/>
</dbReference>
<dbReference type="CDD" id="cd03443">
    <property type="entry name" value="PaaI_thioesterase"/>
    <property type="match status" value="1"/>
</dbReference>
<dbReference type="GO" id="GO:0005737">
    <property type="term" value="C:cytoplasm"/>
    <property type="evidence" value="ECO:0007669"/>
    <property type="project" value="UniProtKB-SubCell"/>
</dbReference>
<comment type="caution">
    <text evidence="26">The sequence shown here is derived from an EMBL/GenBank/DDBJ whole genome shotgun (WGS) entry which is preliminary data.</text>
</comment>
<dbReference type="PANTHER" id="PTHR12418:SF19">
    <property type="entry name" value="ACYL-COENZYME A THIOESTERASE THEM4"/>
    <property type="match status" value="1"/>
</dbReference>
<feature type="domain" description="Thioesterase" evidence="25">
    <location>
        <begin position="123"/>
        <end position="195"/>
    </location>
</feature>
<evidence type="ECO:0000256" key="3">
    <source>
        <dbReference type="ARBA" id="ARBA00004632"/>
    </source>
</evidence>
<evidence type="ECO:0000256" key="4">
    <source>
        <dbReference type="ARBA" id="ARBA00022475"/>
    </source>
</evidence>
<evidence type="ECO:0000256" key="13">
    <source>
        <dbReference type="ARBA" id="ARBA00035852"/>
    </source>
</evidence>
<keyword evidence="4" id="KW-1003">Cell membrane</keyword>
<dbReference type="Pfam" id="PF03061">
    <property type="entry name" value="4HBT"/>
    <property type="match status" value="1"/>
</dbReference>
<dbReference type="InterPro" id="IPR029069">
    <property type="entry name" value="HotDog_dom_sf"/>
</dbReference>
<evidence type="ECO:0000256" key="22">
    <source>
        <dbReference type="ARBA" id="ARBA00048074"/>
    </source>
</evidence>
<evidence type="ECO:0000256" key="6">
    <source>
        <dbReference type="ARBA" id="ARBA00022703"/>
    </source>
</evidence>
<keyword evidence="10" id="KW-0443">Lipid metabolism</keyword>
<evidence type="ECO:0000256" key="10">
    <source>
        <dbReference type="ARBA" id="ARBA00023098"/>
    </source>
</evidence>
<evidence type="ECO:0000256" key="5">
    <source>
        <dbReference type="ARBA" id="ARBA00022490"/>
    </source>
</evidence>
<gene>
    <name evidence="26" type="ORF">NVS88_16240</name>
</gene>
<dbReference type="EMBL" id="JANRHA010000011">
    <property type="protein sequence ID" value="MDG3016109.1"/>
    <property type="molecule type" value="Genomic_DNA"/>
</dbReference>
<evidence type="ECO:0000259" key="25">
    <source>
        <dbReference type="Pfam" id="PF03061"/>
    </source>
</evidence>
<evidence type="ECO:0000256" key="14">
    <source>
        <dbReference type="ARBA" id="ARBA00037002"/>
    </source>
</evidence>
<dbReference type="InterPro" id="IPR052365">
    <property type="entry name" value="THEM4/THEM5_acyl-CoA_thioest"/>
</dbReference>
<keyword evidence="27" id="KW-1185">Reference proteome</keyword>
<evidence type="ECO:0000313" key="27">
    <source>
        <dbReference type="Proteomes" id="UP001152755"/>
    </source>
</evidence>
<accession>A0A9X4M3E6</accession>
<dbReference type="GO" id="GO:0016020">
    <property type="term" value="C:membrane"/>
    <property type="evidence" value="ECO:0007669"/>
    <property type="project" value="UniProtKB-SubCell"/>
</dbReference>
<dbReference type="Proteomes" id="UP001152755">
    <property type="component" value="Unassembled WGS sequence"/>
</dbReference>
<evidence type="ECO:0000313" key="26">
    <source>
        <dbReference type="EMBL" id="MDG3016109.1"/>
    </source>
</evidence>
<dbReference type="InterPro" id="IPR006683">
    <property type="entry name" value="Thioestr_dom"/>
</dbReference>
<sequence length="212" mass="23107">MENRSHEPDGDYRRHGGFPVFGPAEDDGGPDWGRFVEAMRRLQDLAVSVAPPYDVIREAADRAESLAELLAPHQVPEGHSPANRSVGLPGRGSLLMLPWTITGYSPERIVAAGVFRRYHLGGNGAAHGGVLPLLFDDMFGMMVHAAGRPISRTAYLHINYRNVTPLDTELTLEVGVDRVEGRKTFVTGRLLHGETLLADAEALMVQLLPGQP</sequence>
<comment type="catalytic activity">
    <reaction evidence="23">
        <text>tetradecanoyl-CoA + H2O = tetradecanoate + CoA + H(+)</text>
        <dbReference type="Rhea" id="RHEA:40119"/>
        <dbReference type="ChEBI" id="CHEBI:15377"/>
        <dbReference type="ChEBI" id="CHEBI:15378"/>
        <dbReference type="ChEBI" id="CHEBI:30807"/>
        <dbReference type="ChEBI" id="CHEBI:57287"/>
        <dbReference type="ChEBI" id="CHEBI:57385"/>
    </reaction>
    <physiologicalReaction direction="left-to-right" evidence="23">
        <dbReference type="Rhea" id="RHEA:40120"/>
    </physiologicalReaction>
</comment>
<evidence type="ECO:0000256" key="17">
    <source>
        <dbReference type="ARBA" id="ARBA00040123"/>
    </source>
</evidence>
<comment type="catalytic activity">
    <reaction evidence="22">
        <text>dodecanoyl-CoA + H2O = dodecanoate + CoA + H(+)</text>
        <dbReference type="Rhea" id="RHEA:30135"/>
        <dbReference type="ChEBI" id="CHEBI:15377"/>
        <dbReference type="ChEBI" id="CHEBI:15378"/>
        <dbReference type="ChEBI" id="CHEBI:18262"/>
        <dbReference type="ChEBI" id="CHEBI:57287"/>
        <dbReference type="ChEBI" id="CHEBI:57375"/>
    </reaction>
    <physiologicalReaction direction="left-to-right" evidence="22">
        <dbReference type="Rhea" id="RHEA:30136"/>
    </physiologicalReaction>
</comment>